<organism evidence="2 3">
    <name type="scientific">Thelohanellus kitauei</name>
    <name type="common">Myxosporean</name>
    <dbReference type="NCBI Taxonomy" id="669202"/>
    <lineage>
        <taxon>Eukaryota</taxon>
        <taxon>Metazoa</taxon>
        <taxon>Cnidaria</taxon>
        <taxon>Myxozoa</taxon>
        <taxon>Myxosporea</taxon>
        <taxon>Bivalvulida</taxon>
        <taxon>Platysporina</taxon>
        <taxon>Myxobolidae</taxon>
        <taxon>Thelohanellus</taxon>
    </lineage>
</organism>
<feature type="coiled-coil region" evidence="1">
    <location>
        <begin position="40"/>
        <end position="95"/>
    </location>
</feature>
<dbReference type="Proteomes" id="UP000031668">
    <property type="component" value="Unassembled WGS sequence"/>
</dbReference>
<accession>A0A0C2NE92</accession>
<keyword evidence="3" id="KW-1185">Reference proteome</keyword>
<evidence type="ECO:0000256" key="1">
    <source>
        <dbReference type="SAM" id="Coils"/>
    </source>
</evidence>
<feature type="coiled-coil region" evidence="1">
    <location>
        <begin position="124"/>
        <end position="158"/>
    </location>
</feature>
<sequence length="165" mass="19321">MYHLKYNYSVIGTSIKSDTLKPTSFVKSTFSATVDNSEIIESIQENITEINSKITDINKKINEAKTILFSLNQTLIDIDKQLDEATRTVEEYVKEGKISDHNYMLSLEQRTEILFKRDTQMDKITRNEEIITELNEDLRRYKDELSGVEEKYNSIQNQNRKKNNI</sequence>
<keyword evidence="1" id="KW-0175">Coiled coil</keyword>
<gene>
    <name evidence="2" type="ORF">RF11_11832</name>
</gene>
<proteinExistence type="predicted"/>
<dbReference type="EMBL" id="JWZT01001270">
    <property type="protein sequence ID" value="KII72342.1"/>
    <property type="molecule type" value="Genomic_DNA"/>
</dbReference>
<name>A0A0C2NE92_THEKT</name>
<reference evidence="2 3" key="1">
    <citation type="journal article" date="2014" name="Genome Biol. Evol.">
        <title>The genome of the myxosporean Thelohanellus kitauei shows adaptations to nutrient acquisition within its fish host.</title>
        <authorList>
            <person name="Yang Y."/>
            <person name="Xiong J."/>
            <person name="Zhou Z."/>
            <person name="Huo F."/>
            <person name="Miao W."/>
            <person name="Ran C."/>
            <person name="Liu Y."/>
            <person name="Zhang J."/>
            <person name="Feng J."/>
            <person name="Wang M."/>
            <person name="Wang M."/>
            <person name="Wang L."/>
            <person name="Yao B."/>
        </authorList>
    </citation>
    <scope>NUCLEOTIDE SEQUENCE [LARGE SCALE GENOMIC DNA]</scope>
    <source>
        <strain evidence="2">Wuqing</strain>
    </source>
</reference>
<comment type="caution">
    <text evidence="2">The sequence shown here is derived from an EMBL/GenBank/DDBJ whole genome shotgun (WGS) entry which is preliminary data.</text>
</comment>
<protein>
    <submittedName>
        <fullName evidence="2">Uncharacterized protein</fullName>
    </submittedName>
</protein>
<evidence type="ECO:0000313" key="2">
    <source>
        <dbReference type="EMBL" id="KII72342.1"/>
    </source>
</evidence>
<dbReference type="AlphaFoldDB" id="A0A0C2NE92"/>
<evidence type="ECO:0000313" key="3">
    <source>
        <dbReference type="Proteomes" id="UP000031668"/>
    </source>
</evidence>